<organism evidence="4 5">
    <name type="scientific">Dolichospermum flos-aquae CCAP 1403/13F</name>
    <dbReference type="NCBI Taxonomy" id="315271"/>
    <lineage>
        <taxon>Bacteria</taxon>
        <taxon>Bacillati</taxon>
        <taxon>Cyanobacteriota</taxon>
        <taxon>Cyanophyceae</taxon>
        <taxon>Nostocales</taxon>
        <taxon>Aphanizomenonaceae</taxon>
        <taxon>Dolichospermum</taxon>
    </lineage>
</organism>
<dbReference type="RefSeq" id="WP_148762541.1">
    <property type="nucleotide sequence ID" value="NZ_CP051206.1"/>
</dbReference>
<keyword evidence="3" id="KW-0255">Endonuclease</keyword>
<proteinExistence type="inferred from homology"/>
<dbReference type="InterPro" id="IPR003477">
    <property type="entry name" value="PemK-like"/>
</dbReference>
<dbReference type="InterPro" id="IPR011067">
    <property type="entry name" value="Plasmid_toxin/cell-grow_inhib"/>
</dbReference>
<dbReference type="GO" id="GO:0003677">
    <property type="term" value="F:DNA binding"/>
    <property type="evidence" value="ECO:0007669"/>
    <property type="project" value="InterPro"/>
</dbReference>
<reference evidence="4 5" key="2">
    <citation type="submission" date="2020-04" db="EMBL/GenBank/DDBJ databases">
        <authorList>
            <person name="Fomenkov A."/>
            <person name="Anton B.P."/>
            <person name="Roberts R.J."/>
        </authorList>
    </citation>
    <scope>NUCLEOTIDE SEQUENCE [LARGE SCALE GENOMIC DNA]</scope>
    <source>
        <strain evidence="4 5">CCAP 1403/13f</strain>
    </source>
</reference>
<dbReference type="GO" id="GO:0004521">
    <property type="term" value="F:RNA endonuclease activity"/>
    <property type="evidence" value="ECO:0007669"/>
    <property type="project" value="TreeGrafter"/>
</dbReference>
<dbReference type="EC" id="3.1.-.-" evidence="3"/>
<dbReference type="GO" id="GO:0016075">
    <property type="term" value="P:rRNA catabolic process"/>
    <property type="evidence" value="ECO:0007669"/>
    <property type="project" value="TreeGrafter"/>
</dbReference>
<evidence type="ECO:0000313" key="5">
    <source>
        <dbReference type="Proteomes" id="UP000502433"/>
    </source>
</evidence>
<comment type="similarity">
    <text evidence="1 3">Belongs to the PemK/MazF family.</text>
</comment>
<reference evidence="4 5" key="1">
    <citation type="submission" date="2020-04" db="EMBL/GenBank/DDBJ databases">
        <title>Genome-Wide Identification of 5-Methylcytosine Sites in Bacterial Genomes By High-Throughput Sequencing of MspJI Restriction Fragments.</title>
        <authorList>
            <person name="Wu V."/>
        </authorList>
    </citation>
    <scope>NUCLEOTIDE SEQUENCE [LARGE SCALE GENOMIC DNA]</scope>
    <source>
        <strain evidence="4 5">CCAP 1403/13f</strain>
    </source>
</reference>
<dbReference type="SUPFAM" id="SSF50118">
    <property type="entry name" value="Cell growth inhibitor/plasmid maintenance toxic component"/>
    <property type="match status" value="1"/>
</dbReference>
<dbReference type="KEGG" id="dfs:HGD76_02165"/>
<dbReference type="GO" id="GO:0006402">
    <property type="term" value="P:mRNA catabolic process"/>
    <property type="evidence" value="ECO:0007669"/>
    <property type="project" value="TreeGrafter"/>
</dbReference>
<comment type="function">
    <text evidence="3">Toxic component of a type II toxin-antitoxin (TA) system.</text>
</comment>
<dbReference type="GO" id="GO:0016787">
    <property type="term" value="F:hydrolase activity"/>
    <property type="evidence" value="ECO:0007669"/>
    <property type="project" value="UniProtKB-KW"/>
</dbReference>
<keyword evidence="2" id="KW-1277">Toxin-antitoxin system</keyword>
<keyword evidence="3" id="KW-0540">Nuclease</keyword>
<dbReference type="PANTHER" id="PTHR33988">
    <property type="entry name" value="ENDORIBONUCLEASE MAZF-RELATED"/>
    <property type="match status" value="1"/>
</dbReference>
<protein>
    <recommendedName>
        <fullName evidence="3">mRNA interferase</fullName>
        <ecNumber evidence="3">3.1.-.-</ecNumber>
    </recommendedName>
</protein>
<dbReference type="Proteomes" id="UP000502433">
    <property type="component" value="Chromosome"/>
</dbReference>
<dbReference type="EMBL" id="CP051206">
    <property type="protein sequence ID" value="QJB43210.1"/>
    <property type="molecule type" value="Genomic_DNA"/>
</dbReference>
<name>A0A6H2BW03_DOLFA</name>
<evidence type="ECO:0000256" key="2">
    <source>
        <dbReference type="ARBA" id="ARBA00022649"/>
    </source>
</evidence>
<keyword evidence="3" id="KW-0378">Hydrolase</keyword>
<dbReference type="PIRSF" id="PIRSF033490">
    <property type="entry name" value="MazF"/>
    <property type="match status" value="1"/>
</dbReference>
<sequence>MTNPKRGEIWLVDLNPTRGQEIQKTRPVVVISADIFNPIPIRIIIPITSWQEKFKERPFMVKIAASPENQLERDSAGNVLQVRSISTERFVKQLGQVLDETLQELLSGLVICIDYEPSP</sequence>
<accession>A0A6H2BW03</accession>
<evidence type="ECO:0000256" key="1">
    <source>
        <dbReference type="ARBA" id="ARBA00007521"/>
    </source>
</evidence>
<dbReference type="AlphaFoldDB" id="A0A6H2BW03"/>
<evidence type="ECO:0000313" key="4">
    <source>
        <dbReference type="EMBL" id="QJB43210.1"/>
    </source>
</evidence>
<gene>
    <name evidence="4" type="ORF">HGD76_02165</name>
</gene>
<dbReference type="Pfam" id="PF02452">
    <property type="entry name" value="PemK_toxin"/>
    <property type="match status" value="1"/>
</dbReference>
<dbReference type="Gene3D" id="2.30.30.110">
    <property type="match status" value="1"/>
</dbReference>
<evidence type="ECO:0000256" key="3">
    <source>
        <dbReference type="PIRNR" id="PIRNR033490"/>
    </source>
</evidence>